<dbReference type="PANTHER" id="PTHR23021:SF11">
    <property type="entry name" value="SERPENTINE RECEPTOR, CLASS T"/>
    <property type="match status" value="1"/>
</dbReference>
<name>A0A0B1RQP6_OESDE</name>
<proteinExistence type="predicted"/>
<accession>A0A0B1RQP6</accession>
<protein>
    <recommendedName>
        <fullName evidence="3">7TM GPCR serpentine receptor class x (Srx) domain-containing protein</fullName>
    </recommendedName>
</protein>
<dbReference type="Proteomes" id="UP000053660">
    <property type="component" value="Unassembled WGS sequence"/>
</dbReference>
<keyword evidence="2" id="KW-1185">Reference proteome</keyword>
<dbReference type="Pfam" id="PF10321">
    <property type="entry name" value="7TM_GPCR_Srt"/>
    <property type="match status" value="1"/>
</dbReference>
<evidence type="ECO:0000313" key="2">
    <source>
        <dbReference type="Proteomes" id="UP000053660"/>
    </source>
</evidence>
<sequence>MTCMLYALYTRAFLRFSKVGGGLTWAQKSFFVQCSSICTANLTGAFIYVYMQFLPTPSFFILLGHVSWQLSNGNTFIPSSRLCSSVKYSRT</sequence>
<reference evidence="1 2" key="1">
    <citation type="submission" date="2014-03" db="EMBL/GenBank/DDBJ databases">
        <title>Draft genome of the hookworm Oesophagostomum dentatum.</title>
        <authorList>
            <person name="Mitreva M."/>
        </authorList>
    </citation>
    <scope>NUCLEOTIDE SEQUENCE [LARGE SCALE GENOMIC DNA]</scope>
    <source>
        <strain evidence="1 2">OD-Hann</strain>
    </source>
</reference>
<dbReference type="OrthoDB" id="5873245at2759"/>
<organism evidence="1 2">
    <name type="scientific">Oesophagostomum dentatum</name>
    <name type="common">Nodular worm</name>
    <dbReference type="NCBI Taxonomy" id="61180"/>
    <lineage>
        <taxon>Eukaryota</taxon>
        <taxon>Metazoa</taxon>
        <taxon>Ecdysozoa</taxon>
        <taxon>Nematoda</taxon>
        <taxon>Chromadorea</taxon>
        <taxon>Rhabditida</taxon>
        <taxon>Rhabditina</taxon>
        <taxon>Rhabditomorpha</taxon>
        <taxon>Strongyloidea</taxon>
        <taxon>Strongylidae</taxon>
        <taxon>Oesophagostomum</taxon>
    </lineage>
</organism>
<dbReference type="EMBL" id="KN613221">
    <property type="protein sequence ID" value="KHJ74954.1"/>
    <property type="molecule type" value="Genomic_DNA"/>
</dbReference>
<dbReference type="PANTHER" id="PTHR23021">
    <property type="entry name" value="SERPENTINE RECEPTOR, CLASS T"/>
    <property type="match status" value="1"/>
</dbReference>
<gene>
    <name evidence="1" type="ORF">OESDEN_25430</name>
</gene>
<evidence type="ECO:0000313" key="1">
    <source>
        <dbReference type="EMBL" id="KHJ74954.1"/>
    </source>
</evidence>
<dbReference type="AlphaFoldDB" id="A0A0B1RQP6"/>
<dbReference type="InterPro" id="IPR019425">
    <property type="entry name" value="7TM_GPCR_serpentine_rcpt_Srt"/>
</dbReference>
<evidence type="ECO:0008006" key="3">
    <source>
        <dbReference type="Google" id="ProtNLM"/>
    </source>
</evidence>